<dbReference type="EMBL" id="FOTJ01000003">
    <property type="protein sequence ID" value="SFL25295.1"/>
    <property type="molecule type" value="Genomic_DNA"/>
</dbReference>
<comment type="cofactor">
    <cofactor evidence="1">
        <name>Zn(2+)</name>
        <dbReference type="ChEBI" id="CHEBI:29105"/>
    </cofactor>
</comment>
<dbReference type="Gene3D" id="3.40.630.10">
    <property type="entry name" value="Zn peptidases"/>
    <property type="match status" value="1"/>
</dbReference>
<dbReference type="GO" id="GO:0008237">
    <property type="term" value="F:metallopeptidase activity"/>
    <property type="evidence" value="ECO:0007669"/>
    <property type="project" value="UniProtKB-KW"/>
</dbReference>
<proteinExistence type="inferred from homology"/>
<evidence type="ECO:0000256" key="1">
    <source>
        <dbReference type="ARBA" id="ARBA00001947"/>
    </source>
</evidence>
<reference evidence="10 11" key="1">
    <citation type="submission" date="2016-10" db="EMBL/GenBank/DDBJ databases">
        <authorList>
            <person name="de Groot N.N."/>
        </authorList>
    </citation>
    <scope>NUCLEOTIDE SEQUENCE [LARGE SCALE GENOMIC DNA]</scope>
    <source>
        <strain evidence="10 11">M79</strain>
    </source>
</reference>
<dbReference type="Proteomes" id="UP000181969">
    <property type="component" value="Unassembled WGS sequence"/>
</dbReference>
<dbReference type="RefSeq" id="WP_074750738.1">
    <property type="nucleotide sequence ID" value="NZ_CAXVJC010000002.1"/>
</dbReference>
<dbReference type="NCBIfam" id="TIGR01887">
    <property type="entry name" value="dipeptidaselike"/>
    <property type="match status" value="1"/>
</dbReference>
<protein>
    <submittedName>
        <fullName evidence="10">D-alanyl-D-alanine dipeptidase</fullName>
    </submittedName>
</protein>
<dbReference type="NCBIfam" id="NF005591">
    <property type="entry name" value="PRK07318.1"/>
    <property type="match status" value="1"/>
</dbReference>
<keyword evidence="5" id="KW-0378">Hydrolase</keyword>
<keyword evidence="8" id="KW-0482">Metalloprotease</keyword>
<dbReference type="InterPro" id="IPR050072">
    <property type="entry name" value="Peptidase_M20A"/>
</dbReference>
<dbReference type="AlphaFoldDB" id="A0A1I4G5H5"/>
<dbReference type="SUPFAM" id="SSF53187">
    <property type="entry name" value="Zn-dependent exopeptidases"/>
    <property type="match status" value="1"/>
</dbReference>
<keyword evidence="3" id="KW-0645">Protease</keyword>
<dbReference type="CDD" id="cd03888">
    <property type="entry name" value="M20_PepV"/>
    <property type="match status" value="1"/>
</dbReference>
<dbReference type="InterPro" id="IPR036264">
    <property type="entry name" value="Bact_exopeptidase_dim_dom"/>
</dbReference>
<comment type="similarity">
    <text evidence="2">Belongs to the peptidase M20A family.</text>
</comment>
<evidence type="ECO:0000256" key="8">
    <source>
        <dbReference type="ARBA" id="ARBA00023049"/>
    </source>
</evidence>
<evidence type="ECO:0000256" key="4">
    <source>
        <dbReference type="ARBA" id="ARBA00022723"/>
    </source>
</evidence>
<keyword evidence="4" id="KW-0479">Metal-binding</keyword>
<evidence type="ECO:0000256" key="7">
    <source>
        <dbReference type="ARBA" id="ARBA00022997"/>
    </source>
</evidence>
<dbReference type="PANTHER" id="PTHR43808:SF31">
    <property type="entry name" value="N-ACETYL-L-CITRULLINE DEACETYLASE"/>
    <property type="match status" value="1"/>
</dbReference>
<organism evidence="10 11">
    <name type="scientific">Lactococcus garvieae</name>
    <dbReference type="NCBI Taxonomy" id="1363"/>
    <lineage>
        <taxon>Bacteria</taxon>
        <taxon>Bacillati</taxon>
        <taxon>Bacillota</taxon>
        <taxon>Bacilli</taxon>
        <taxon>Lactobacillales</taxon>
        <taxon>Streptococcaceae</taxon>
        <taxon>Lactococcus</taxon>
    </lineage>
</organism>
<evidence type="ECO:0000256" key="3">
    <source>
        <dbReference type="ARBA" id="ARBA00022670"/>
    </source>
</evidence>
<dbReference type="PANTHER" id="PTHR43808">
    <property type="entry name" value="ACETYLORNITHINE DEACETYLASE"/>
    <property type="match status" value="1"/>
</dbReference>
<dbReference type="Gene3D" id="3.30.70.360">
    <property type="match status" value="2"/>
</dbReference>
<dbReference type="InterPro" id="IPR010964">
    <property type="entry name" value="M20A_pepV-rel"/>
</dbReference>
<dbReference type="InterPro" id="IPR002933">
    <property type="entry name" value="Peptidase_M20"/>
</dbReference>
<dbReference type="Pfam" id="PF01546">
    <property type="entry name" value="Peptidase_M20"/>
    <property type="match status" value="1"/>
</dbReference>
<dbReference type="GO" id="GO:0006508">
    <property type="term" value="P:proteolysis"/>
    <property type="evidence" value="ECO:0007669"/>
    <property type="project" value="UniProtKB-KW"/>
</dbReference>
<keyword evidence="6" id="KW-0862">Zinc</keyword>
<evidence type="ECO:0000313" key="11">
    <source>
        <dbReference type="Proteomes" id="UP000181969"/>
    </source>
</evidence>
<evidence type="ECO:0000259" key="9">
    <source>
        <dbReference type="Pfam" id="PF07687"/>
    </source>
</evidence>
<dbReference type="SUPFAM" id="SSF55031">
    <property type="entry name" value="Bacterial exopeptidase dimerisation domain"/>
    <property type="match status" value="1"/>
</dbReference>
<evidence type="ECO:0000313" key="10">
    <source>
        <dbReference type="EMBL" id="SFL25295.1"/>
    </source>
</evidence>
<evidence type="ECO:0000256" key="2">
    <source>
        <dbReference type="ARBA" id="ARBA00006247"/>
    </source>
</evidence>
<dbReference type="GO" id="GO:0008270">
    <property type="term" value="F:zinc ion binding"/>
    <property type="evidence" value="ECO:0007669"/>
    <property type="project" value="InterPro"/>
</dbReference>
<dbReference type="GO" id="GO:0006526">
    <property type="term" value="P:L-arginine biosynthetic process"/>
    <property type="evidence" value="ECO:0007669"/>
    <property type="project" value="TreeGrafter"/>
</dbReference>
<sequence>MTIDFKGEVEKRKEAFLQDLMALLKINSERNDEEANREFPFGPGPSLAMLEFLKIAHKDGFKTENFENYVGEVHYGQGEETLGIFVHADVVPAGQGWTNPPYEPTLREGRLYARGVLDNKGPALATYYALKILKEAGVPFYKKVNFIIGTDEESGWKDMAYYLPKVQLPDFGFSPDARFPVVNGEKSNLTEYLHFGPKNGGNFILHDFRSGEQENCVPEEAQALLTSPLDLKIDFEKYLKNHKLEGRFAKTGAKTSLQIKGKSAHSSTPEIGKNAATYLAKFLAAYEFGADAQKFLEVAGPKLHKDFEGKSIGIAYEDEDMGKLSVNPSVFHFEETGQENKIALNIRHPKGLTEQDIQERLTKHLASFIQKVSISALINYQPHYLAPEDPLVQVLLSTYREHTGDDSPPQTVGGGTYGRLMKRGVAYGALFPDSAFTMHQTDEHIKLEELYKAIEIYTDAIYRLVCVKEEKNA</sequence>
<accession>A0A1I4G5H5</accession>
<dbReference type="InterPro" id="IPR011650">
    <property type="entry name" value="Peptidase_M20_dimer"/>
</dbReference>
<dbReference type="OrthoDB" id="9761532at2"/>
<name>A0A1I4G5H5_9LACT</name>
<dbReference type="GO" id="GO:0016805">
    <property type="term" value="F:dipeptidase activity"/>
    <property type="evidence" value="ECO:0007669"/>
    <property type="project" value="UniProtKB-KW"/>
</dbReference>
<gene>
    <name evidence="10" type="ORF">SAMN05216438_10377</name>
</gene>
<keyword evidence="7" id="KW-0224">Dipeptidase</keyword>
<dbReference type="GO" id="GO:0008777">
    <property type="term" value="F:acetylornithine deacetylase activity"/>
    <property type="evidence" value="ECO:0007669"/>
    <property type="project" value="TreeGrafter"/>
</dbReference>
<feature type="domain" description="Peptidase M20 dimerisation" evidence="9">
    <location>
        <begin position="256"/>
        <end position="364"/>
    </location>
</feature>
<evidence type="ECO:0000256" key="5">
    <source>
        <dbReference type="ARBA" id="ARBA00022801"/>
    </source>
</evidence>
<dbReference type="Pfam" id="PF07687">
    <property type="entry name" value="M20_dimer"/>
    <property type="match status" value="1"/>
</dbReference>
<evidence type="ECO:0000256" key="6">
    <source>
        <dbReference type="ARBA" id="ARBA00022833"/>
    </source>
</evidence>